<reference evidence="5" key="1">
    <citation type="submission" date="2016-10" db="EMBL/GenBank/DDBJ databases">
        <authorList>
            <person name="Varghese N."/>
            <person name="Submissions S."/>
        </authorList>
    </citation>
    <scope>NUCLEOTIDE SEQUENCE [LARGE SCALE GENOMIC DNA]</scope>
    <source>
        <strain evidence="5">DSM 44526</strain>
    </source>
</reference>
<name>A0A1G7XG96_9ACTN</name>
<dbReference type="InterPro" id="IPR012341">
    <property type="entry name" value="6hp_glycosidase-like_sf"/>
</dbReference>
<dbReference type="GO" id="GO:0005975">
    <property type="term" value="P:carbohydrate metabolic process"/>
    <property type="evidence" value="ECO:0007669"/>
    <property type="project" value="InterPro"/>
</dbReference>
<evidence type="ECO:0000256" key="2">
    <source>
        <dbReference type="ARBA" id="ARBA00023235"/>
    </source>
</evidence>
<evidence type="ECO:0000256" key="3">
    <source>
        <dbReference type="SAM" id="MobiDB-lite"/>
    </source>
</evidence>
<dbReference type="SUPFAM" id="SSF48208">
    <property type="entry name" value="Six-hairpin glycosidases"/>
    <property type="match status" value="1"/>
</dbReference>
<organism evidence="4 5">
    <name type="scientific">Klenkia brasiliensis</name>
    <dbReference type="NCBI Taxonomy" id="333142"/>
    <lineage>
        <taxon>Bacteria</taxon>
        <taxon>Bacillati</taxon>
        <taxon>Actinomycetota</taxon>
        <taxon>Actinomycetes</taxon>
        <taxon>Geodermatophilales</taxon>
        <taxon>Geodermatophilaceae</taxon>
        <taxon>Klenkia</taxon>
    </lineage>
</organism>
<evidence type="ECO:0000313" key="5">
    <source>
        <dbReference type="Proteomes" id="UP000198863"/>
    </source>
</evidence>
<dbReference type="PANTHER" id="PTHR15108">
    <property type="entry name" value="N-ACYLGLUCOSAMINE-2-EPIMERASE"/>
    <property type="match status" value="1"/>
</dbReference>
<dbReference type="Proteomes" id="UP000198863">
    <property type="component" value="Unassembled WGS sequence"/>
</dbReference>
<keyword evidence="2" id="KW-0413">Isomerase</keyword>
<comment type="similarity">
    <text evidence="1">Belongs to the N-acylglucosamine 2-epimerase family.</text>
</comment>
<evidence type="ECO:0000256" key="1">
    <source>
        <dbReference type="ARBA" id="ARBA00008558"/>
    </source>
</evidence>
<proteinExistence type="inferred from homology"/>
<protein>
    <submittedName>
        <fullName evidence="4">Mannose or cellobiose epimerase, N-acyl-D-glucosamine 2-epimerase family</fullName>
    </submittedName>
</protein>
<keyword evidence="5" id="KW-1185">Reference proteome</keyword>
<dbReference type="EMBL" id="FNCF01000006">
    <property type="protein sequence ID" value="SDG83305.1"/>
    <property type="molecule type" value="Genomic_DNA"/>
</dbReference>
<evidence type="ECO:0000313" key="4">
    <source>
        <dbReference type="EMBL" id="SDG83305.1"/>
    </source>
</evidence>
<feature type="region of interest" description="Disordered" evidence="3">
    <location>
        <begin position="1"/>
        <end position="22"/>
    </location>
</feature>
<dbReference type="Gene3D" id="1.50.10.10">
    <property type="match status" value="1"/>
</dbReference>
<dbReference type="InterPro" id="IPR008928">
    <property type="entry name" value="6-hairpin_glycosidase_sf"/>
</dbReference>
<gene>
    <name evidence="4" type="ORF">SAMN05660324_3648</name>
</gene>
<dbReference type="AlphaFoldDB" id="A0A1G7XG96"/>
<dbReference type="InterPro" id="IPR010819">
    <property type="entry name" value="AGE/CE"/>
</dbReference>
<dbReference type="GO" id="GO:0016853">
    <property type="term" value="F:isomerase activity"/>
    <property type="evidence" value="ECO:0007669"/>
    <property type="project" value="UniProtKB-KW"/>
</dbReference>
<dbReference type="Pfam" id="PF07221">
    <property type="entry name" value="GlcNAc_2-epim"/>
    <property type="match status" value="1"/>
</dbReference>
<sequence>MPAVILPRTGTPGYGRSVTSPETPELDQLLTTAAGAADPAGGFGYLDEHGRRTPGKVPETWIGARMTHVFGLAAAWGRPGAAELAEHGRRALTGLLHDDEHGGWGSDAHATGPKQAYVHAFVVLAGATLSRVGRPGGTELLHDALAVWDEHFWDDDAGAAVEEWDAAWTTCADYRGANANMHGVEAHLAAADALAALGDHDRAAQLRQRCVRTAERVVGEARARDWRLPEHFDATWTAQPEYNRDAPADPFRPYGVTVGHQFEWARLVAHLGTVVELPADLAEAPGALYRVAVERGESPDGHPGFVYTLDWDDRPVVPARMHWVMAEALAAAAVLGALTGDPRYGADHERWSALVELLVRDPRTGNWHHELMPDGQLGHTTWTGQPDAYHVAQALLLPRLPVTSSVAESVVRAVGQAVPRGTA</sequence>
<accession>A0A1G7XG96</accession>